<dbReference type="Pfam" id="PF03175">
    <property type="entry name" value="DNA_pol_B_2"/>
    <property type="match status" value="1"/>
</dbReference>
<evidence type="ECO:0000313" key="10">
    <source>
        <dbReference type="EMBL" id="CAH3163214.1"/>
    </source>
</evidence>
<dbReference type="PANTHER" id="PTHR33568">
    <property type="entry name" value="DNA POLYMERASE"/>
    <property type="match status" value="1"/>
</dbReference>
<reference evidence="10 11" key="1">
    <citation type="submission" date="2022-05" db="EMBL/GenBank/DDBJ databases">
        <authorList>
            <consortium name="Genoscope - CEA"/>
            <person name="William W."/>
        </authorList>
    </citation>
    <scope>NUCLEOTIDE SEQUENCE [LARGE SCALE GENOMIC DNA]</scope>
</reference>
<feature type="domain" description="DNA-directed DNA polymerase family B mitochondria/virus" evidence="9">
    <location>
        <begin position="378"/>
        <end position="512"/>
    </location>
</feature>
<dbReference type="InterPro" id="IPR036397">
    <property type="entry name" value="RNaseH_sf"/>
</dbReference>
<dbReference type="InterPro" id="IPR004868">
    <property type="entry name" value="DNA-dir_DNA_pol_B_mt/vir"/>
</dbReference>
<evidence type="ECO:0000256" key="8">
    <source>
        <dbReference type="ARBA" id="ARBA00049244"/>
    </source>
</evidence>
<organism evidence="10 11">
    <name type="scientific">Porites lobata</name>
    <dbReference type="NCBI Taxonomy" id="104759"/>
    <lineage>
        <taxon>Eukaryota</taxon>
        <taxon>Metazoa</taxon>
        <taxon>Cnidaria</taxon>
        <taxon>Anthozoa</taxon>
        <taxon>Hexacorallia</taxon>
        <taxon>Scleractinia</taxon>
        <taxon>Fungiina</taxon>
        <taxon>Poritidae</taxon>
        <taxon>Porites</taxon>
    </lineage>
</organism>
<accession>A0ABN8QGG5</accession>
<sequence length="587" mass="67838">MKDGGSNMAAKKQGFQVDVVFVKRPRPGSGRGKKRNVGRKCMDNENKKKRCIIAIQNDEDLCCGRAIVTMREHCNKEDSNDAFHNFHNMRRGRVIQEHAAIELHRLAGVDRGPCGLEELEKFQQYLQPTYQLLVMCRTKPFFLIFKGPPAPKQIKLIKSHTHYDGCTSFPAFVNKSYWCTLCEKGFDHDDAKHHPCEGRSCHSCNRKDCPDYDRTNRNLPIICNFCHCRFYGNNCFDYHRQKNLCQKHRTCLKCHGEYNEVKGKRHTCGFAASPSCKEMVDIHIHKCFIQPHVGEPEEEKVDDDDSQGKKKTLPPPLFVYADIEAMQLPDRQFEPNMLCYRTHESVNIVTHKGKDCVNTFLHDLDDATEIPDDDRERTIITIFHNLKGFDGMFIIDEMYQQQRSIENQLTVGSKVLSFESGPLIFKDSLCFLPMPLASFPAAFNVTELKKGFSPHEFNLPQHQSYVGQIPALEFFDPDGMSEKKKKELEEWHEEQVRRGLQYDFVKEMEEYCLAKPDASPDRIRHVRNGGEQSVTCVEGRYFVDGYDPQSNTVYEFHGCFWHGCPRCHPGNRHARHAANPDRTMEEL</sequence>
<evidence type="ECO:0000256" key="2">
    <source>
        <dbReference type="ARBA" id="ARBA00012417"/>
    </source>
</evidence>
<protein>
    <recommendedName>
        <fullName evidence="2">DNA-directed DNA polymerase</fullName>
        <ecNumber evidence="2">2.7.7.7</ecNumber>
    </recommendedName>
</protein>
<comment type="catalytic activity">
    <reaction evidence="8">
        <text>DNA(n) + a 2'-deoxyribonucleoside 5'-triphosphate = DNA(n+1) + diphosphate</text>
        <dbReference type="Rhea" id="RHEA:22508"/>
        <dbReference type="Rhea" id="RHEA-COMP:17339"/>
        <dbReference type="Rhea" id="RHEA-COMP:17340"/>
        <dbReference type="ChEBI" id="CHEBI:33019"/>
        <dbReference type="ChEBI" id="CHEBI:61560"/>
        <dbReference type="ChEBI" id="CHEBI:173112"/>
        <dbReference type="EC" id="2.7.7.7"/>
    </reaction>
</comment>
<evidence type="ECO:0000313" key="11">
    <source>
        <dbReference type="Proteomes" id="UP001159405"/>
    </source>
</evidence>
<evidence type="ECO:0000256" key="4">
    <source>
        <dbReference type="ARBA" id="ARBA00022695"/>
    </source>
</evidence>
<evidence type="ECO:0000256" key="6">
    <source>
        <dbReference type="ARBA" id="ARBA00022932"/>
    </source>
</evidence>
<dbReference type="PANTHER" id="PTHR33568:SF3">
    <property type="entry name" value="DNA-DIRECTED DNA POLYMERASE"/>
    <property type="match status" value="1"/>
</dbReference>
<gene>
    <name evidence="10" type="ORF">PLOB_00005700</name>
</gene>
<dbReference type="EMBL" id="CALNXK010000125">
    <property type="protein sequence ID" value="CAH3163214.1"/>
    <property type="molecule type" value="Genomic_DNA"/>
</dbReference>
<evidence type="ECO:0000256" key="5">
    <source>
        <dbReference type="ARBA" id="ARBA00022705"/>
    </source>
</evidence>
<dbReference type="Gene3D" id="3.30.420.10">
    <property type="entry name" value="Ribonuclease H-like superfamily/Ribonuclease H"/>
    <property type="match status" value="1"/>
</dbReference>
<name>A0ABN8QGG5_9CNID</name>
<keyword evidence="4" id="KW-0548">Nucleotidyltransferase</keyword>
<evidence type="ECO:0000256" key="3">
    <source>
        <dbReference type="ARBA" id="ARBA00022679"/>
    </source>
</evidence>
<comment type="similarity">
    <text evidence="1">Belongs to the DNA polymerase type-B family.</text>
</comment>
<comment type="caution">
    <text evidence="10">The sequence shown here is derived from an EMBL/GenBank/DDBJ whole genome shotgun (WGS) entry which is preliminary data.</text>
</comment>
<evidence type="ECO:0000256" key="7">
    <source>
        <dbReference type="ARBA" id="ARBA00023125"/>
    </source>
</evidence>
<dbReference type="SUPFAM" id="SSF53098">
    <property type="entry name" value="Ribonuclease H-like"/>
    <property type="match status" value="1"/>
</dbReference>
<dbReference type="EC" id="2.7.7.7" evidence="2"/>
<keyword evidence="7" id="KW-0238">DNA-binding</keyword>
<dbReference type="InterPro" id="IPR012337">
    <property type="entry name" value="RNaseH-like_sf"/>
</dbReference>
<proteinExistence type="inferred from homology"/>
<keyword evidence="3" id="KW-0808">Transferase</keyword>
<dbReference type="Proteomes" id="UP001159405">
    <property type="component" value="Unassembled WGS sequence"/>
</dbReference>
<keyword evidence="11" id="KW-1185">Reference proteome</keyword>
<evidence type="ECO:0000256" key="1">
    <source>
        <dbReference type="ARBA" id="ARBA00005755"/>
    </source>
</evidence>
<evidence type="ECO:0000259" key="9">
    <source>
        <dbReference type="Pfam" id="PF03175"/>
    </source>
</evidence>
<keyword evidence="6" id="KW-0239">DNA-directed DNA polymerase</keyword>
<keyword evidence="5" id="KW-0235">DNA replication</keyword>